<gene>
    <name evidence="2" type="ORF">CEV32_4797</name>
</gene>
<keyword evidence="1" id="KW-0472">Membrane</keyword>
<protein>
    <recommendedName>
        <fullName evidence="4">DUF883 domain-containing protein</fullName>
    </recommendedName>
</protein>
<dbReference type="OrthoDB" id="8421566at2"/>
<reference evidence="2 3" key="1">
    <citation type="submission" date="2017-07" db="EMBL/GenBank/DDBJ databases">
        <title>Phylogenetic study on the rhizospheric bacterium Ochrobactrum sp. A44.</title>
        <authorList>
            <person name="Krzyzanowska D.M."/>
            <person name="Ossowicki A."/>
            <person name="Rajewska M."/>
            <person name="Maciag T."/>
            <person name="Kaczynski Z."/>
            <person name="Czerwicka M."/>
            <person name="Jafra S."/>
        </authorList>
    </citation>
    <scope>NUCLEOTIDE SEQUENCE [LARGE SCALE GENOMIC DNA]</scope>
    <source>
        <strain evidence="2 3">PR17</strain>
    </source>
</reference>
<keyword evidence="1" id="KW-1133">Transmembrane helix</keyword>
<evidence type="ECO:0000313" key="2">
    <source>
        <dbReference type="EMBL" id="OYR15522.1"/>
    </source>
</evidence>
<dbReference type="EMBL" id="NNRK01000025">
    <property type="protein sequence ID" value="OYR15522.1"/>
    <property type="molecule type" value="Genomic_DNA"/>
</dbReference>
<comment type="caution">
    <text evidence="2">The sequence shown here is derived from an EMBL/GenBank/DDBJ whole genome shotgun (WGS) entry which is preliminary data.</text>
</comment>
<accession>A0A256FKZ8</accession>
<name>A0A256FKZ8_9HYPH</name>
<organism evidence="2 3">
    <name type="scientific">Brucella rhizosphaerae</name>
    <dbReference type="NCBI Taxonomy" id="571254"/>
    <lineage>
        <taxon>Bacteria</taxon>
        <taxon>Pseudomonadati</taxon>
        <taxon>Pseudomonadota</taxon>
        <taxon>Alphaproteobacteria</taxon>
        <taxon>Hyphomicrobiales</taxon>
        <taxon>Brucellaceae</taxon>
        <taxon>Brucella/Ochrobactrum group</taxon>
        <taxon>Brucella</taxon>
    </lineage>
</organism>
<proteinExistence type="predicted"/>
<keyword evidence="3" id="KW-1185">Reference proteome</keyword>
<evidence type="ECO:0000313" key="3">
    <source>
        <dbReference type="Proteomes" id="UP000216345"/>
    </source>
</evidence>
<dbReference type="Proteomes" id="UP000216345">
    <property type="component" value="Unassembled WGS sequence"/>
</dbReference>
<keyword evidence="1" id="KW-0812">Transmembrane</keyword>
<sequence>MANEPENTVANQISELRSQLSSLSSQLADRLGTATDKADNALSSASSVIEDVASNARHQGERVLQAARENPGTATATLAAVGIFGVLAGMILGRCRR</sequence>
<feature type="transmembrane region" description="Helical" evidence="1">
    <location>
        <begin position="74"/>
        <end position="93"/>
    </location>
</feature>
<evidence type="ECO:0000256" key="1">
    <source>
        <dbReference type="SAM" id="Phobius"/>
    </source>
</evidence>
<dbReference type="RefSeq" id="WP_094576271.1">
    <property type="nucleotide sequence ID" value="NZ_JBHEEL010000009.1"/>
</dbReference>
<dbReference type="AlphaFoldDB" id="A0A256FKZ8"/>
<evidence type="ECO:0008006" key="4">
    <source>
        <dbReference type="Google" id="ProtNLM"/>
    </source>
</evidence>